<dbReference type="InterPro" id="IPR001646">
    <property type="entry name" value="5peptide_repeat"/>
</dbReference>
<dbReference type="Pfam" id="PF13576">
    <property type="entry name" value="Pentapeptide_3"/>
    <property type="match status" value="3"/>
</dbReference>
<protein>
    <submittedName>
        <fullName evidence="2">Pentapeptide repeat-containing protein</fullName>
    </submittedName>
</protein>
<dbReference type="Gene3D" id="2.160.20.80">
    <property type="entry name" value="E3 ubiquitin-protein ligase SopA"/>
    <property type="match status" value="1"/>
</dbReference>
<dbReference type="EMBL" id="SPAZ01000366">
    <property type="protein sequence ID" value="TQE15643.1"/>
    <property type="molecule type" value="Genomic_DNA"/>
</dbReference>
<name>A0AAE8VSW3_9ACTN</name>
<evidence type="ECO:0000256" key="1">
    <source>
        <dbReference type="SAM" id="MobiDB-lite"/>
    </source>
</evidence>
<accession>A0AAE8VSW3</accession>
<evidence type="ECO:0000313" key="3">
    <source>
        <dbReference type="Proteomes" id="UP000318720"/>
    </source>
</evidence>
<feature type="region of interest" description="Disordered" evidence="1">
    <location>
        <begin position="446"/>
        <end position="484"/>
    </location>
</feature>
<dbReference type="RefSeq" id="WP_141586445.1">
    <property type="nucleotide sequence ID" value="NZ_SPAZ01000366.1"/>
</dbReference>
<organism evidence="2 3">
    <name type="scientific">Streptomyces ipomoeae</name>
    <dbReference type="NCBI Taxonomy" id="103232"/>
    <lineage>
        <taxon>Bacteria</taxon>
        <taxon>Bacillati</taxon>
        <taxon>Actinomycetota</taxon>
        <taxon>Actinomycetes</taxon>
        <taxon>Kitasatosporales</taxon>
        <taxon>Streptomycetaceae</taxon>
        <taxon>Streptomyces</taxon>
    </lineage>
</organism>
<gene>
    <name evidence="2" type="ORF">Sipo8835_45120</name>
</gene>
<reference evidence="2 3" key="1">
    <citation type="submission" date="2019-03" db="EMBL/GenBank/DDBJ databases">
        <title>Comparative genomic analyses of the sweetpotato soil rot pathogen, Streptomyces ipomoeae.</title>
        <authorList>
            <person name="Ruschel Soares N."/>
            <person name="Badger J.H."/>
            <person name="Huguet-Tapia J.C."/>
            <person name="Clark C.A."/>
            <person name="Pettis G.S."/>
        </authorList>
    </citation>
    <scope>NUCLEOTIDE SEQUENCE [LARGE SCALE GENOMIC DNA]</scope>
    <source>
        <strain evidence="2 3">88-35</strain>
    </source>
</reference>
<dbReference type="AlphaFoldDB" id="A0AAE8VSW3"/>
<proteinExistence type="predicted"/>
<sequence>MRTSPPPAQSPPSWPHCGHGAAPATDPIGCPGIHVPSYTACLAHLDETDRDAYLASLTPGADIDHRGTPFTEELLAALLHALHDPTTRTACFGAARFEQAQFSGAARFKRARFSGGARFELAEFSGVAQFNGAQFSNLAHFGEAEFSRTAEFAWVKFSGGAWFGQAKFSAGGQFGDAQFFDTAYFPRTQFSGDAWFSQARFSGAAQFQEAEFFGGAVFEQAQFSGDGQFERTQFSRTAWFGGARFSGAARFERAKFSDAAEFAGAQFTSDALFGQAWFTVMSSFGLVVCAKGVDLSGAVFEAPVTLEIAARQVRCERTRWESTATLRLRYASVNLDHAALSFPVAVTAHPVPFTTNAGAATAVQESSLAGHNDGVRVVSVRGVDAAHLMLTDTDLSDCLFSGAFHLDQLRLEGRCTFALTPQGLHFRRRIWPYWWSRRRTLAEEHHWRAHTSGQPIPPVGQDPSPRHWRTGPHHPNPDHTPDPEDVAALYRQLRKAFEDGKNEPGAADFYYGEMEMRRHQPPPPMVEEQKSAGGPHRHPTE</sequence>
<comment type="caution">
    <text evidence="2">The sequence shown here is derived from an EMBL/GenBank/DDBJ whole genome shotgun (WGS) entry which is preliminary data.</text>
</comment>
<evidence type="ECO:0000313" key="2">
    <source>
        <dbReference type="EMBL" id="TQE15643.1"/>
    </source>
</evidence>
<dbReference type="Proteomes" id="UP000318720">
    <property type="component" value="Unassembled WGS sequence"/>
</dbReference>
<feature type="region of interest" description="Disordered" evidence="1">
    <location>
        <begin position="496"/>
        <end position="541"/>
    </location>
</feature>